<name>A0ABV3FPM7_9NOCA</name>
<gene>
    <name evidence="2" type="ORF">AB0I48_07435</name>
</gene>
<keyword evidence="1" id="KW-0812">Transmembrane</keyword>
<dbReference type="RefSeq" id="WP_357781142.1">
    <property type="nucleotide sequence ID" value="NZ_JBFAKC010000003.1"/>
</dbReference>
<accession>A0ABV3FPM7</accession>
<keyword evidence="1" id="KW-0472">Membrane</keyword>
<evidence type="ECO:0000313" key="3">
    <source>
        <dbReference type="Proteomes" id="UP001551695"/>
    </source>
</evidence>
<keyword evidence="3" id="KW-1185">Reference proteome</keyword>
<evidence type="ECO:0000313" key="2">
    <source>
        <dbReference type="EMBL" id="MEV0707377.1"/>
    </source>
</evidence>
<comment type="caution">
    <text evidence="2">The sequence shown here is derived from an EMBL/GenBank/DDBJ whole genome shotgun (WGS) entry which is preliminary data.</text>
</comment>
<protein>
    <submittedName>
        <fullName evidence="2">Uncharacterized protein</fullName>
    </submittedName>
</protein>
<sequence>MQDPLSRLRNLKLALAAVSISFVGFALMVFARWLDTQQHLNDLAFFPWGDVGATLFAAGILGIGIDFLLRRDDEERAEERLQRALRNQAPALRAAVIDGFAFNAEDLAAVATPDTLDRVMRNSLALRLNDSEFASEIYDDLRDKAIRASERWHDVKVSVHLTMAAGTRETHAPAYTATMKWEYTFIPKHAVRRFAAVSNRSEYRDLMADPEATSTWYVRPASGIDAGDRATFEVVQFVVGGDPKTVRRTTSRGGQVYTASIGDEAVAIGKPVTVSYTSRALIPRHGHLLHLDMDAPTRNIAVELDYTDTDIDYVNVLDFFVSSHKTRIEHTPPNVPERSVSVAHDGWVFQRSGVAFVLVTAPAVEASALRPASK</sequence>
<evidence type="ECO:0000256" key="1">
    <source>
        <dbReference type="SAM" id="Phobius"/>
    </source>
</evidence>
<reference evidence="2 3" key="1">
    <citation type="submission" date="2024-06" db="EMBL/GenBank/DDBJ databases">
        <title>The Natural Products Discovery Center: Release of the First 8490 Sequenced Strains for Exploring Actinobacteria Biosynthetic Diversity.</title>
        <authorList>
            <person name="Kalkreuter E."/>
            <person name="Kautsar S.A."/>
            <person name="Yang D."/>
            <person name="Bader C.D."/>
            <person name="Teijaro C.N."/>
            <person name="Fluegel L."/>
            <person name="Davis C.M."/>
            <person name="Simpson J.R."/>
            <person name="Lauterbach L."/>
            <person name="Steele A.D."/>
            <person name="Gui C."/>
            <person name="Meng S."/>
            <person name="Li G."/>
            <person name="Viehrig K."/>
            <person name="Ye F."/>
            <person name="Su P."/>
            <person name="Kiefer A.F."/>
            <person name="Nichols A."/>
            <person name="Cepeda A.J."/>
            <person name="Yan W."/>
            <person name="Fan B."/>
            <person name="Jiang Y."/>
            <person name="Adhikari A."/>
            <person name="Zheng C.-J."/>
            <person name="Schuster L."/>
            <person name="Cowan T.M."/>
            <person name="Smanski M.J."/>
            <person name="Chevrette M.G."/>
            <person name="De Carvalho L.P.S."/>
            <person name="Shen B."/>
        </authorList>
    </citation>
    <scope>NUCLEOTIDE SEQUENCE [LARGE SCALE GENOMIC DNA]</scope>
    <source>
        <strain evidence="2 3">NPDC050403</strain>
    </source>
</reference>
<feature type="transmembrane region" description="Helical" evidence="1">
    <location>
        <begin position="51"/>
        <end position="69"/>
    </location>
</feature>
<feature type="transmembrane region" description="Helical" evidence="1">
    <location>
        <begin position="12"/>
        <end position="31"/>
    </location>
</feature>
<organism evidence="2 3">
    <name type="scientific">Nocardia aurea</name>
    <dbReference type="NCBI Taxonomy" id="2144174"/>
    <lineage>
        <taxon>Bacteria</taxon>
        <taxon>Bacillati</taxon>
        <taxon>Actinomycetota</taxon>
        <taxon>Actinomycetes</taxon>
        <taxon>Mycobacteriales</taxon>
        <taxon>Nocardiaceae</taxon>
        <taxon>Nocardia</taxon>
    </lineage>
</organism>
<proteinExistence type="predicted"/>
<dbReference type="Proteomes" id="UP001551695">
    <property type="component" value="Unassembled WGS sequence"/>
</dbReference>
<dbReference type="EMBL" id="JBFAKC010000003">
    <property type="protein sequence ID" value="MEV0707377.1"/>
    <property type="molecule type" value="Genomic_DNA"/>
</dbReference>
<keyword evidence="1" id="KW-1133">Transmembrane helix</keyword>